<proteinExistence type="predicted"/>
<keyword evidence="2" id="KW-1185">Reference proteome</keyword>
<dbReference type="HOGENOM" id="CLU_1613446_0_0_1"/>
<reference evidence="1" key="2">
    <citation type="submission" date="2018-05" db="EMBL/GenBank/DDBJ databases">
        <title>OmerRS3 (Oryza meridionalis Reference Sequence Version 3).</title>
        <authorList>
            <person name="Zhang J."/>
            <person name="Kudrna D."/>
            <person name="Lee S."/>
            <person name="Talag J."/>
            <person name="Welchert J."/>
            <person name="Wing R.A."/>
        </authorList>
    </citation>
    <scope>NUCLEOTIDE SEQUENCE [LARGE SCALE GENOMIC DNA]</scope>
    <source>
        <strain evidence="1">cv. OR44</strain>
    </source>
</reference>
<dbReference type="Gramene" id="OMERI04G01980.1">
    <property type="protein sequence ID" value="OMERI04G01980.1"/>
    <property type="gene ID" value="OMERI04G01980"/>
</dbReference>
<reference evidence="1" key="1">
    <citation type="submission" date="2015-04" db="UniProtKB">
        <authorList>
            <consortium name="EnsemblPlants"/>
        </authorList>
    </citation>
    <scope>IDENTIFICATION</scope>
</reference>
<organism evidence="1">
    <name type="scientific">Oryza meridionalis</name>
    <dbReference type="NCBI Taxonomy" id="40149"/>
    <lineage>
        <taxon>Eukaryota</taxon>
        <taxon>Viridiplantae</taxon>
        <taxon>Streptophyta</taxon>
        <taxon>Embryophyta</taxon>
        <taxon>Tracheophyta</taxon>
        <taxon>Spermatophyta</taxon>
        <taxon>Magnoliopsida</taxon>
        <taxon>Liliopsida</taxon>
        <taxon>Poales</taxon>
        <taxon>Poaceae</taxon>
        <taxon>BOP clade</taxon>
        <taxon>Oryzoideae</taxon>
        <taxon>Oryzeae</taxon>
        <taxon>Oryzinae</taxon>
        <taxon>Oryza</taxon>
    </lineage>
</organism>
<evidence type="ECO:0000313" key="1">
    <source>
        <dbReference type="EnsemblPlants" id="OMERI04G01980.1"/>
    </source>
</evidence>
<dbReference type="Proteomes" id="UP000008021">
    <property type="component" value="Chromosome 4"/>
</dbReference>
<dbReference type="AlphaFoldDB" id="A0A0E0DAK5"/>
<protein>
    <submittedName>
        <fullName evidence="1">Uncharacterized protein</fullName>
    </submittedName>
</protein>
<accession>A0A0E0DAK5</accession>
<dbReference type="EnsemblPlants" id="OMERI04G01980.1">
    <property type="protein sequence ID" value="OMERI04G01980.1"/>
    <property type="gene ID" value="OMERI04G01980"/>
</dbReference>
<name>A0A0E0DAK5_9ORYZ</name>
<sequence>MVCIGIDIPKDDIEFTSHQKQLIYRNAQVASVILDSLSLEEFNKVDQLEEAKEIWATLQVAHEGAPDRNDCKKISPFDIIGRIVANELFKEEAKEVKEIAKNATIAKNKEVVFKAKLQASSENESEDEDLALIVKRFKHFLKETCFDKNKRGNENKKKAIIQGML</sequence>
<evidence type="ECO:0000313" key="2">
    <source>
        <dbReference type="Proteomes" id="UP000008021"/>
    </source>
</evidence>